<dbReference type="InterPro" id="IPR001155">
    <property type="entry name" value="OxRdtase_FMN_N"/>
</dbReference>
<dbReference type="CDD" id="cd02803">
    <property type="entry name" value="OYE_like_FMN_family"/>
    <property type="match status" value="1"/>
</dbReference>
<reference evidence="4 5" key="1">
    <citation type="submission" date="2007-10" db="EMBL/GenBank/DDBJ databases">
        <title>Complete sequence of Desulfococcus oleovorans Hxd3.</title>
        <authorList>
            <consortium name="US DOE Joint Genome Institute"/>
            <person name="Copeland A."/>
            <person name="Lucas S."/>
            <person name="Lapidus A."/>
            <person name="Barry K."/>
            <person name="Glavina del Rio T."/>
            <person name="Dalin E."/>
            <person name="Tice H."/>
            <person name="Pitluck S."/>
            <person name="Kiss H."/>
            <person name="Brettin T."/>
            <person name="Bruce D."/>
            <person name="Detter J.C."/>
            <person name="Han C."/>
            <person name="Schmutz J."/>
            <person name="Larimer F."/>
            <person name="Land M."/>
            <person name="Hauser L."/>
            <person name="Kyrpides N."/>
            <person name="Kim E."/>
            <person name="Wawrik B."/>
            <person name="Richardson P."/>
        </authorList>
    </citation>
    <scope>NUCLEOTIDE SEQUENCE [LARGE SCALE GENOMIC DNA]</scope>
    <source>
        <strain evidence="5">DSM 6200 / JCM 39069 / Hxd3</strain>
    </source>
</reference>
<feature type="domain" description="NADH:flavin oxidoreductase/NADH oxidase N-terminal" evidence="3">
    <location>
        <begin position="8"/>
        <end position="258"/>
    </location>
</feature>
<dbReference type="OrthoDB" id="9784632at2"/>
<proteinExistence type="predicted"/>
<name>A8ZZE7_DESOH</name>
<gene>
    <name evidence="4" type="ordered locus">Dole_1496</name>
</gene>
<dbReference type="GO" id="GO:0010181">
    <property type="term" value="F:FMN binding"/>
    <property type="evidence" value="ECO:0007669"/>
    <property type="project" value="InterPro"/>
</dbReference>
<evidence type="ECO:0000259" key="3">
    <source>
        <dbReference type="Pfam" id="PF00724"/>
    </source>
</evidence>
<organism evidence="4 5">
    <name type="scientific">Desulfosudis oleivorans (strain DSM 6200 / JCM 39069 / Hxd3)</name>
    <name type="common">Desulfococcus oleovorans</name>
    <dbReference type="NCBI Taxonomy" id="96561"/>
    <lineage>
        <taxon>Bacteria</taxon>
        <taxon>Pseudomonadati</taxon>
        <taxon>Thermodesulfobacteriota</taxon>
        <taxon>Desulfobacteria</taxon>
        <taxon>Desulfobacterales</taxon>
        <taxon>Desulfosudaceae</taxon>
        <taxon>Desulfosudis</taxon>
    </lineage>
</organism>
<dbReference type="InterPro" id="IPR051799">
    <property type="entry name" value="NADH_flavin_oxidoreductase"/>
</dbReference>
<dbReference type="STRING" id="96561.Dole_1496"/>
<keyword evidence="5" id="KW-1185">Reference proteome</keyword>
<dbReference type="KEGG" id="dol:Dole_1496"/>
<keyword evidence="1" id="KW-0285">Flavoprotein</keyword>
<sequence length="399" mass="44275">MKTNDSILFSPAKIGGITIKNRFVRSATYEGVANEDGTATEAYLKIYELLARGHTGLIITGMIYTDISGRSYPKQAGLHSDKTIDRLSEVTEAVHQHGSAIFAQLVHGGRQTEVGGIRPKAPSATRPDLIYQVYPRAMHHQEIVEAVKGFGEAAKRARKAGFDGIQIHGAHGYLVSQFLSPFFNRRNDEWGGSPEKRFLFLKRVYETIREAVGADYPVIVKINVDDHTPKPGLSIEEVAGHIKRLVEMGIDAVEISCGTLSFSMFKQIRGNVPVRAFAKTKPLPIQPVARLVLKNAFPEKRFAFEEAYNLWACRYLKASMGNVPLILVGGMRNFQGMGKIVAEGEADFISMCRPFIAQPMLVKQWEEGNEKPPVCVNCNNCLGGLALQEPLRCNRNRVF</sequence>
<dbReference type="RefSeq" id="WP_012174916.1">
    <property type="nucleotide sequence ID" value="NC_009943.1"/>
</dbReference>
<protein>
    <submittedName>
        <fullName evidence="4">NADH:flavin oxidoreductase/NADH oxidase</fullName>
    </submittedName>
</protein>
<dbReference type="Gene3D" id="3.20.20.70">
    <property type="entry name" value="Aldolase class I"/>
    <property type="match status" value="1"/>
</dbReference>
<evidence type="ECO:0000256" key="1">
    <source>
        <dbReference type="ARBA" id="ARBA00022630"/>
    </source>
</evidence>
<dbReference type="PANTHER" id="PTHR43656:SF2">
    <property type="entry name" value="BINDING OXIDOREDUCTASE, PUTATIVE (AFU_ORTHOLOGUE AFUA_2G08260)-RELATED"/>
    <property type="match status" value="1"/>
</dbReference>
<dbReference type="InterPro" id="IPR013785">
    <property type="entry name" value="Aldolase_TIM"/>
</dbReference>
<dbReference type="HOGENOM" id="CLU_012153_2_3_7"/>
<evidence type="ECO:0000256" key="2">
    <source>
        <dbReference type="ARBA" id="ARBA00023002"/>
    </source>
</evidence>
<dbReference type="PANTHER" id="PTHR43656">
    <property type="entry name" value="BINDING OXIDOREDUCTASE, PUTATIVE (AFU_ORTHOLOGUE AFUA_2G08260)-RELATED"/>
    <property type="match status" value="1"/>
</dbReference>
<evidence type="ECO:0000313" key="5">
    <source>
        <dbReference type="Proteomes" id="UP000008561"/>
    </source>
</evidence>
<dbReference type="AlphaFoldDB" id="A8ZZE7"/>
<keyword evidence="2" id="KW-0560">Oxidoreductase</keyword>
<dbReference type="GO" id="GO:0016491">
    <property type="term" value="F:oxidoreductase activity"/>
    <property type="evidence" value="ECO:0007669"/>
    <property type="project" value="UniProtKB-KW"/>
</dbReference>
<dbReference type="SUPFAM" id="SSF51395">
    <property type="entry name" value="FMN-linked oxidoreductases"/>
    <property type="match status" value="1"/>
</dbReference>
<evidence type="ECO:0000313" key="4">
    <source>
        <dbReference type="EMBL" id="ABW67300.1"/>
    </source>
</evidence>
<dbReference type="Pfam" id="PF00724">
    <property type="entry name" value="Oxidored_FMN"/>
    <property type="match status" value="1"/>
</dbReference>
<dbReference type="EMBL" id="CP000859">
    <property type="protein sequence ID" value="ABW67300.1"/>
    <property type="molecule type" value="Genomic_DNA"/>
</dbReference>
<accession>A8ZZE7</accession>
<dbReference type="Proteomes" id="UP000008561">
    <property type="component" value="Chromosome"/>
</dbReference>
<dbReference type="eggNOG" id="COG1902">
    <property type="taxonomic scope" value="Bacteria"/>
</dbReference>